<dbReference type="EMBL" id="JARIHO010000057">
    <property type="protein sequence ID" value="KAJ7318616.1"/>
    <property type="molecule type" value="Genomic_DNA"/>
</dbReference>
<protein>
    <submittedName>
        <fullName evidence="2">Uncharacterized protein</fullName>
    </submittedName>
</protein>
<feature type="compositionally biased region" description="Low complexity" evidence="1">
    <location>
        <begin position="224"/>
        <end position="240"/>
    </location>
</feature>
<proteinExistence type="predicted"/>
<reference evidence="2" key="1">
    <citation type="submission" date="2023-03" db="EMBL/GenBank/DDBJ databases">
        <title>Massive genome expansion in bonnet fungi (Mycena s.s.) driven by repeated elements and novel gene families across ecological guilds.</title>
        <authorList>
            <consortium name="Lawrence Berkeley National Laboratory"/>
            <person name="Harder C.B."/>
            <person name="Miyauchi S."/>
            <person name="Viragh M."/>
            <person name="Kuo A."/>
            <person name="Thoen E."/>
            <person name="Andreopoulos B."/>
            <person name="Lu D."/>
            <person name="Skrede I."/>
            <person name="Drula E."/>
            <person name="Henrissat B."/>
            <person name="Morin E."/>
            <person name="Kohler A."/>
            <person name="Barry K."/>
            <person name="LaButti K."/>
            <person name="Morin E."/>
            <person name="Salamov A."/>
            <person name="Lipzen A."/>
            <person name="Mereny Z."/>
            <person name="Hegedus B."/>
            <person name="Baldrian P."/>
            <person name="Stursova M."/>
            <person name="Weitz H."/>
            <person name="Taylor A."/>
            <person name="Grigoriev I.V."/>
            <person name="Nagy L.G."/>
            <person name="Martin F."/>
            <person name="Kauserud H."/>
        </authorList>
    </citation>
    <scope>NUCLEOTIDE SEQUENCE</scope>
    <source>
        <strain evidence="2">CBHHK002</strain>
    </source>
</reference>
<evidence type="ECO:0000256" key="1">
    <source>
        <dbReference type="SAM" id="MobiDB-lite"/>
    </source>
</evidence>
<feature type="region of interest" description="Disordered" evidence="1">
    <location>
        <begin position="213"/>
        <end position="259"/>
    </location>
</feature>
<dbReference type="AlphaFoldDB" id="A0AAD6ZDJ7"/>
<organism evidence="2 3">
    <name type="scientific">Mycena albidolilacea</name>
    <dbReference type="NCBI Taxonomy" id="1033008"/>
    <lineage>
        <taxon>Eukaryota</taxon>
        <taxon>Fungi</taxon>
        <taxon>Dikarya</taxon>
        <taxon>Basidiomycota</taxon>
        <taxon>Agaricomycotina</taxon>
        <taxon>Agaricomycetes</taxon>
        <taxon>Agaricomycetidae</taxon>
        <taxon>Agaricales</taxon>
        <taxon>Marasmiineae</taxon>
        <taxon>Mycenaceae</taxon>
        <taxon>Mycena</taxon>
    </lineage>
</organism>
<gene>
    <name evidence="2" type="ORF">DFH08DRAFT_971354</name>
</gene>
<evidence type="ECO:0000313" key="3">
    <source>
        <dbReference type="Proteomes" id="UP001218218"/>
    </source>
</evidence>
<accession>A0AAD6ZDJ7</accession>
<feature type="region of interest" description="Disordered" evidence="1">
    <location>
        <begin position="166"/>
        <end position="185"/>
    </location>
</feature>
<evidence type="ECO:0000313" key="2">
    <source>
        <dbReference type="EMBL" id="KAJ7318616.1"/>
    </source>
</evidence>
<comment type="caution">
    <text evidence="2">The sequence shown here is derived from an EMBL/GenBank/DDBJ whole genome shotgun (WGS) entry which is preliminary data.</text>
</comment>
<dbReference type="Proteomes" id="UP001218218">
    <property type="component" value="Unassembled WGS sequence"/>
</dbReference>
<sequence>MSSPVADIFAPAFVDPTGLSLNMIDYNNRHHVLKRVNKRYFRITRADGSAPIIFDACTICLYADYCVALATNGITPVAVPAFYEEFARQMNQYDTCGFSWVYLEDGIFVFDEICDVANPEEYCVGDSETTEGVLMPGEIAVSLQFKHNTDRLKDQEDMRNMSWYEKRKNGNKGKGQPGDQPAALIPRVNSKTGKLAFSLKRKEADLARTAATESLKRLKVGETAPLPSSSSAPDAAAGLSTAVGPANNTADDNGRMQEF</sequence>
<name>A0AAD6ZDJ7_9AGAR</name>
<keyword evidence="3" id="KW-1185">Reference proteome</keyword>